<evidence type="ECO:0000256" key="7">
    <source>
        <dbReference type="ARBA" id="ARBA00022801"/>
    </source>
</evidence>
<dbReference type="SMART" id="SM00987">
    <property type="entry name" value="UreE_C"/>
    <property type="match status" value="1"/>
</dbReference>
<feature type="domain" description="Uracil-DNA glycosylase-like" evidence="12">
    <location>
        <begin position="50"/>
        <end position="211"/>
    </location>
</feature>
<evidence type="ECO:0000256" key="5">
    <source>
        <dbReference type="ARBA" id="ARBA00018429"/>
    </source>
</evidence>
<proteinExistence type="inferred from homology"/>
<comment type="caution">
    <text evidence="13">The sequence shown here is derived from an EMBL/GenBank/DDBJ whole genome shotgun (WGS) entry which is preliminary data.</text>
</comment>
<evidence type="ECO:0000256" key="3">
    <source>
        <dbReference type="ARBA" id="ARBA00008184"/>
    </source>
</evidence>
<dbReference type="InterPro" id="IPR005122">
    <property type="entry name" value="Uracil-DNA_glycosylase-like"/>
</dbReference>
<dbReference type="SMART" id="SM00986">
    <property type="entry name" value="UDG"/>
    <property type="match status" value="1"/>
</dbReference>
<evidence type="ECO:0000256" key="4">
    <source>
        <dbReference type="ARBA" id="ARBA00012030"/>
    </source>
</evidence>
<gene>
    <name evidence="9 13" type="primary">ung</name>
    <name evidence="13" type="ORF">VB248_21765</name>
</gene>
<dbReference type="GO" id="GO:0004844">
    <property type="term" value="F:uracil DNA N-glycosylase activity"/>
    <property type="evidence" value="ECO:0007669"/>
    <property type="project" value="UniProtKB-EC"/>
</dbReference>
<dbReference type="Pfam" id="PF03167">
    <property type="entry name" value="UDG"/>
    <property type="match status" value="1"/>
</dbReference>
<reference evidence="13 14" key="1">
    <citation type="submission" date="2023-12" db="EMBL/GenBank/DDBJ databases">
        <title>Novel species of the genus Arcicella isolated from rivers.</title>
        <authorList>
            <person name="Lu H."/>
        </authorList>
    </citation>
    <scope>NUCLEOTIDE SEQUENCE [LARGE SCALE GENOMIC DNA]</scope>
    <source>
        <strain evidence="13 14">KCTC 23307</strain>
    </source>
</reference>
<evidence type="ECO:0000256" key="2">
    <source>
        <dbReference type="ARBA" id="ARBA00002631"/>
    </source>
</evidence>
<evidence type="ECO:0000256" key="6">
    <source>
        <dbReference type="ARBA" id="ARBA00022763"/>
    </source>
</evidence>
<dbReference type="CDD" id="cd10027">
    <property type="entry name" value="UDG-F1-like"/>
    <property type="match status" value="1"/>
</dbReference>
<keyword evidence="8 9" id="KW-0234">DNA repair</keyword>
<dbReference type="NCBIfam" id="NF003592">
    <property type="entry name" value="PRK05254.1-5"/>
    <property type="match status" value="1"/>
</dbReference>
<evidence type="ECO:0000313" key="14">
    <source>
        <dbReference type="Proteomes" id="UP001302949"/>
    </source>
</evidence>
<dbReference type="HAMAP" id="MF_00148">
    <property type="entry name" value="UDG"/>
    <property type="match status" value="1"/>
</dbReference>
<keyword evidence="13" id="KW-0326">Glycosidase</keyword>
<dbReference type="Gene3D" id="3.40.470.10">
    <property type="entry name" value="Uracil-DNA glycosylase-like domain"/>
    <property type="match status" value="1"/>
</dbReference>
<keyword evidence="9" id="KW-0963">Cytoplasm</keyword>
<dbReference type="NCBIfam" id="NF003589">
    <property type="entry name" value="PRK05254.1-2"/>
    <property type="match status" value="1"/>
</dbReference>
<dbReference type="EMBL" id="JAYFUM010000032">
    <property type="protein sequence ID" value="MEA5141798.1"/>
    <property type="molecule type" value="Genomic_DNA"/>
</dbReference>
<feature type="active site" description="Proton acceptor" evidence="9 10">
    <location>
        <position position="65"/>
    </location>
</feature>
<dbReference type="InterPro" id="IPR036895">
    <property type="entry name" value="Uracil-DNA_glycosylase-like_sf"/>
</dbReference>
<comment type="similarity">
    <text evidence="3 9 11">Belongs to the uracil-DNA glycosylase (UDG) superfamily. UNG family.</text>
</comment>
<evidence type="ECO:0000313" key="13">
    <source>
        <dbReference type="EMBL" id="MEA5141798.1"/>
    </source>
</evidence>
<name>A0ABU5QG00_9BACT</name>
<evidence type="ECO:0000256" key="10">
    <source>
        <dbReference type="PROSITE-ProRule" id="PRU10072"/>
    </source>
</evidence>
<comment type="subcellular location">
    <subcellularLocation>
        <location evidence="9">Cytoplasm</location>
    </subcellularLocation>
</comment>
<dbReference type="PANTHER" id="PTHR11264">
    <property type="entry name" value="URACIL-DNA GLYCOSYLASE"/>
    <property type="match status" value="1"/>
</dbReference>
<evidence type="ECO:0000259" key="12">
    <source>
        <dbReference type="SMART" id="SM00986"/>
    </source>
</evidence>
<dbReference type="RefSeq" id="WP_323298952.1">
    <property type="nucleotide sequence ID" value="NZ_JAYFUM010000032.1"/>
</dbReference>
<dbReference type="SUPFAM" id="SSF52141">
    <property type="entry name" value="Uracil-DNA glycosylase-like"/>
    <property type="match status" value="1"/>
</dbReference>
<comment type="function">
    <text evidence="2 9 11">Excises uracil residues from the DNA which can arise as a result of misincorporation of dUMP residues by DNA polymerase or due to deamination of cytosine.</text>
</comment>
<dbReference type="Proteomes" id="UP001302949">
    <property type="component" value="Unassembled WGS sequence"/>
</dbReference>
<keyword evidence="7 9" id="KW-0378">Hydrolase</keyword>
<evidence type="ECO:0000256" key="9">
    <source>
        <dbReference type="HAMAP-Rule" id="MF_00148"/>
    </source>
</evidence>
<dbReference type="PANTHER" id="PTHR11264:SF0">
    <property type="entry name" value="URACIL-DNA GLYCOSYLASE"/>
    <property type="match status" value="1"/>
</dbReference>
<keyword evidence="14" id="KW-1185">Reference proteome</keyword>
<dbReference type="InterPro" id="IPR002043">
    <property type="entry name" value="UDG_fam1"/>
</dbReference>
<keyword evidence="6 9" id="KW-0227">DNA damage</keyword>
<dbReference type="PROSITE" id="PS00130">
    <property type="entry name" value="U_DNA_GLYCOSYLASE"/>
    <property type="match status" value="1"/>
</dbReference>
<comment type="catalytic activity">
    <reaction evidence="1 9 11">
        <text>Hydrolyzes single-stranded DNA or mismatched double-stranded DNA and polynucleotides, releasing free uracil.</text>
        <dbReference type="EC" id="3.2.2.27"/>
    </reaction>
</comment>
<evidence type="ECO:0000256" key="1">
    <source>
        <dbReference type="ARBA" id="ARBA00001400"/>
    </source>
</evidence>
<protein>
    <recommendedName>
        <fullName evidence="5 9">Uracil-DNA glycosylase</fullName>
        <shortName evidence="9">UDG</shortName>
        <ecNumber evidence="4 9">3.2.2.27</ecNumber>
    </recommendedName>
</protein>
<accession>A0ABU5QG00</accession>
<organism evidence="13 14">
    <name type="scientific">Arcicella rigui</name>
    <dbReference type="NCBI Taxonomy" id="797020"/>
    <lineage>
        <taxon>Bacteria</taxon>
        <taxon>Pseudomonadati</taxon>
        <taxon>Bacteroidota</taxon>
        <taxon>Cytophagia</taxon>
        <taxon>Cytophagales</taxon>
        <taxon>Flectobacillaceae</taxon>
        <taxon>Arcicella</taxon>
    </lineage>
</organism>
<dbReference type="InterPro" id="IPR018085">
    <property type="entry name" value="Ura-DNA_Glyclase_AS"/>
</dbReference>
<evidence type="ECO:0000256" key="11">
    <source>
        <dbReference type="RuleBase" id="RU003780"/>
    </source>
</evidence>
<sequence>MNVKMEDSWKQRLSPEFEKEYFKNLVEFVKNEYATGKVYPPGKLIFNAFDKCPFDETKVVILGQDPYHGAGQAMGLSFSVNDGIPAPPSLINIFKEIKDDLGVPVPKSGNLERWANQGVLLLNATLTVRASEAGSHQKKGWENFTDAVIRCISEEKEGVVFMLWGKYAQDKGAIINTSKHLILKAKHPSPMAANSGGWFGTKHFSKANEYLLNRGLSPINW</sequence>
<dbReference type="NCBIfam" id="TIGR00628">
    <property type="entry name" value="ung"/>
    <property type="match status" value="1"/>
</dbReference>
<dbReference type="EC" id="3.2.2.27" evidence="4 9"/>
<evidence type="ECO:0000256" key="8">
    <source>
        <dbReference type="ARBA" id="ARBA00023204"/>
    </source>
</evidence>
<dbReference type="NCBIfam" id="NF003588">
    <property type="entry name" value="PRK05254.1-1"/>
    <property type="match status" value="1"/>
</dbReference>
<dbReference type="NCBIfam" id="NF003591">
    <property type="entry name" value="PRK05254.1-4"/>
    <property type="match status" value="1"/>
</dbReference>